<evidence type="ECO:0000256" key="1">
    <source>
        <dbReference type="SAM" id="SignalP"/>
    </source>
</evidence>
<proteinExistence type="predicted"/>
<protein>
    <submittedName>
        <fullName evidence="2">Uncharacterized protein</fullName>
    </submittedName>
</protein>
<dbReference type="EMBL" id="JARBDR010000811">
    <property type="protein sequence ID" value="KAJ8306666.1"/>
    <property type="molecule type" value="Genomic_DNA"/>
</dbReference>
<reference evidence="2 3" key="1">
    <citation type="submission" date="2022-12" db="EMBL/GenBank/DDBJ databases">
        <title>Chromosome-level genome of Tegillarca granosa.</title>
        <authorList>
            <person name="Kim J."/>
        </authorList>
    </citation>
    <scope>NUCLEOTIDE SEQUENCE [LARGE SCALE GENOMIC DNA]</scope>
    <source>
        <strain evidence="2">Teg-2019</strain>
        <tissue evidence="2">Adductor muscle</tissue>
    </source>
</reference>
<name>A0ABQ9EN39_TEGGR</name>
<feature type="signal peptide" evidence="1">
    <location>
        <begin position="1"/>
        <end position="24"/>
    </location>
</feature>
<sequence length="264" mass="29620">MNKGNFSRVFRWVILNVLFIVTNTQEVDVNKYLITKTNAERCQTFQERLRSLKNFESILNGFKANCEEEYYGITLTNTIIGVSTTKGTTEGTSRIPAAETSTLLSTTSSTKTFLVGTLLINASPLSSNDVWSKCYFKTKVFDGELQITNFNVTVLYQTDIFSDTVVRFQEIFISRDEEISAICKENASLKVYIGVAKDGKKIPVDTVNSGLKPSAELLINYTVMEDGRTVSAVMRMSDSGPFYNLLPGSFQTYSISNFREQITH</sequence>
<evidence type="ECO:0000313" key="2">
    <source>
        <dbReference type="EMBL" id="KAJ8306666.1"/>
    </source>
</evidence>
<organism evidence="2 3">
    <name type="scientific">Tegillarca granosa</name>
    <name type="common">Malaysian cockle</name>
    <name type="synonym">Anadara granosa</name>
    <dbReference type="NCBI Taxonomy" id="220873"/>
    <lineage>
        <taxon>Eukaryota</taxon>
        <taxon>Metazoa</taxon>
        <taxon>Spiralia</taxon>
        <taxon>Lophotrochozoa</taxon>
        <taxon>Mollusca</taxon>
        <taxon>Bivalvia</taxon>
        <taxon>Autobranchia</taxon>
        <taxon>Pteriomorphia</taxon>
        <taxon>Arcoida</taxon>
        <taxon>Arcoidea</taxon>
        <taxon>Arcidae</taxon>
        <taxon>Tegillarca</taxon>
    </lineage>
</organism>
<feature type="chain" id="PRO_5047481288" evidence="1">
    <location>
        <begin position="25"/>
        <end position="264"/>
    </location>
</feature>
<comment type="caution">
    <text evidence="2">The sequence shown here is derived from an EMBL/GenBank/DDBJ whole genome shotgun (WGS) entry which is preliminary data.</text>
</comment>
<keyword evidence="1" id="KW-0732">Signal</keyword>
<keyword evidence="3" id="KW-1185">Reference proteome</keyword>
<accession>A0ABQ9EN39</accession>
<gene>
    <name evidence="2" type="ORF">KUTeg_015707</name>
</gene>
<dbReference type="Proteomes" id="UP001217089">
    <property type="component" value="Unassembled WGS sequence"/>
</dbReference>
<evidence type="ECO:0000313" key="3">
    <source>
        <dbReference type="Proteomes" id="UP001217089"/>
    </source>
</evidence>